<dbReference type="RefSeq" id="WP_337956308.1">
    <property type="nucleotide sequence ID" value="NZ_JBHLTR010000017.1"/>
</dbReference>
<sequence>MALTLWATLIFTVEMITQKFKKTRSLLEGKPSIVIRNGIIDFQELKKNRLDINQLQNLLRKKDVFSVREVAYAILESDGSVSVMKKSLYDSKQDINVIAKPVFLPTTVISDGEILYDNLEQAGYNEEWLFNELNKLGIANIKQVFYAEWLEGDSLFVNNYR</sequence>
<evidence type="ECO:0000256" key="3">
    <source>
        <dbReference type="ARBA" id="ARBA00022475"/>
    </source>
</evidence>
<dbReference type="InterPro" id="IPR007353">
    <property type="entry name" value="DUF421"/>
</dbReference>
<dbReference type="Proteomes" id="UP001589833">
    <property type="component" value="Unassembled WGS sequence"/>
</dbReference>
<gene>
    <name evidence="8" type="ORF">ACFFH4_14045</name>
</gene>
<evidence type="ECO:0000256" key="2">
    <source>
        <dbReference type="ARBA" id="ARBA00006448"/>
    </source>
</evidence>
<evidence type="ECO:0000313" key="9">
    <source>
        <dbReference type="Proteomes" id="UP001589833"/>
    </source>
</evidence>
<evidence type="ECO:0000256" key="1">
    <source>
        <dbReference type="ARBA" id="ARBA00004651"/>
    </source>
</evidence>
<keyword evidence="6" id="KW-0472">Membrane</keyword>
<dbReference type="Gene3D" id="3.30.240.20">
    <property type="entry name" value="bsu07140 like domains"/>
    <property type="match status" value="2"/>
</dbReference>
<dbReference type="EMBL" id="JBHLTR010000017">
    <property type="protein sequence ID" value="MFC0560161.1"/>
    <property type="molecule type" value="Genomic_DNA"/>
</dbReference>
<keyword evidence="4" id="KW-0812">Transmembrane</keyword>
<comment type="subcellular location">
    <subcellularLocation>
        <location evidence="1">Cell membrane</location>
        <topology evidence="1">Multi-pass membrane protein</topology>
    </subcellularLocation>
</comment>
<reference evidence="8 9" key="1">
    <citation type="submission" date="2024-09" db="EMBL/GenBank/DDBJ databases">
        <authorList>
            <person name="Sun Q."/>
            <person name="Mori K."/>
        </authorList>
    </citation>
    <scope>NUCLEOTIDE SEQUENCE [LARGE SCALE GENOMIC DNA]</scope>
    <source>
        <strain evidence="8 9">NCAIM B.02301</strain>
    </source>
</reference>
<evidence type="ECO:0000256" key="6">
    <source>
        <dbReference type="ARBA" id="ARBA00023136"/>
    </source>
</evidence>
<accession>A0ABV6NHC4</accession>
<keyword evidence="9" id="KW-1185">Reference proteome</keyword>
<comment type="similarity">
    <text evidence="2">Belongs to the UPF0702 family.</text>
</comment>
<keyword evidence="5" id="KW-1133">Transmembrane helix</keyword>
<dbReference type="Pfam" id="PF04239">
    <property type="entry name" value="DUF421"/>
    <property type="match status" value="1"/>
</dbReference>
<organism evidence="8 9">
    <name type="scientific">Halalkalibacter alkalisediminis</name>
    <dbReference type="NCBI Taxonomy" id="935616"/>
    <lineage>
        <taxon>Bacteria</taxon>
        <taxon>Bacillati</taxon>
        <taxon>Bacillota</taxon>
        <taxon>Bacilli</taxon>
        <taxon>Bacillales</taxon>
        <taxon>Bacillaceae</taxon>
        <taxon>Halalkalibacter</taxon>
    </lineage>
</organism>
<feature type="domain" description="YetF C-terminal" evidence="7">
    <location>
        <begin position="18"/>
        <end position="149"/>
    </location>
</feature>
<protein>
    <submittedName>
        <fullName evidence="8">DUF421 domain-containing protein</fullName>
    </submittedName>
</protein>
<evidence type="ECO:0000259" key="7">
    <source>
        <dbReference type="Pfam" id="PF04239"/>
    </source>
</evidence>
<dbReference type="InterPro" id="IPR023090">
    <property type="entry name" value="UPF0702_alpha/beta_dom_sf"/>
</dbReference>
<proteinExistence type="inferred from homology"/>
<evidence type="ECO:0000256" key="4">
    <source>
        <dbReference type="ARBA" id="ARBA00022692"/>
    </source>
</evidence>
<dbReference type="PANTHER" id="PTHR34582:SF5">
    <property type="entry name" value="UPF0702 TRANSMEMBRANE PROTEIN YETF"/>
    <property type="match status" value="1"/>
</dbReference>
<evidence type="ECO:0000313" key="8">
    <source>
        <dbReference type="EMBL" id="MFC0560161.1"/>
    </source>
</evidence>
<name>A0ABV6NHC4_9BACI</name>
<comment type="caution">
    <text evidence="8">The sequence shown here is derived from an EMBL/GenBank/DDBJ whole genome shotgun (WGS) entry which is preliminary data.</text>
</comment>
<dbReference type="PANTHER" id="PTHR34582">
    <property type="entry name" value="UPF0702 TRANSMEMBRANE PROTEIN YCAP"/>
    <property type="match status" value="1"/>
</dbReference>
<keyword evidence="3" id="KW-1003">Cell membrane</keyword>
<evidence type="ECO:0000256" key="5">
    <source>
        <dbReference type="ARBA" id="ARBA00022989"/>
    </source>
</evidence>